<name>A0ABU1R4H0_9BACT</name>
<gene>
    <name evidence="6" type="ORF">J2W84_005378</name>
</gene>
<evidence type="ECO:0000259" key="5">
    <source>
        <dbReference type="Pfam" id="PF02782"/>
    </source>
</evidence>
<evidence type="ECO:0000313" key="6">
    <source>
        <dbReference type="EMBL" id="MDR6808316.1"/>
    </source>
</evidence>
<comment type="similarity">
    <text evidence="1">Belongs to the FGGY kinase family.</text>
</comment>
<reference evidence="6 7" key="1">
    <citation type="submission" date="2023-07" db="EMBL/GenBank/DDBJ databases">
        <title>Sorghum-associated microbial communities from plants grown in Nebraska, USA.</title>
        <authorList>
            <person name="Schachtman D."/>
        </authorList>
    </citation>
    <scope>NUCLEOTIDE SEQUENCE [LARGE SCALE GENOMIC DNA]</scope>
    <source>
        <strain evidence="6 7">BE57</strain>
    </source>
</reference>
<dbReference type="PIRSF" id="PIRSF000538">
    <property type="entry name" value="GlpK"/>
    <property type="match status" value="1"/>
</dbReference>
<dbReference type="SUPFAM" id="SSF53067">
    <property type="entry name" value="Actin-like ATPase domain"/>
    <property type="match status" value="2"/>
</dbReference>
<protein>
    <submittedName>
        <fullName evidence="6">Sugar (Pentulose or hexulose) kinase</fullName>
    </submittedName>
</protein>
<evidence type="ECO:0000256" key="2">
    <source>
        <dbReference type="ARBA" id="ARBA00022679"/>
    </source>
</evidence>
<dbReference type="GO" id="GO:0016301">
    <property type="term" value="F:kinase activity"/>
    <property type="evidence" value="ECO:0007669"/>
    <property type="project" value="UniProtKB-KW"/>
</dbReference>
<organism evidence="6 7">
    <name type="scientific">Dyadobacter fermentans</name>
    <dbReference type="NCBI Taxonomy" id="94254"/>
    <lineage>
        <taxon>Bacteria</taxon>
        <taxon>Pseudomonadati</taxon>
        <taxon>Bacteroidota</taxon>
        <taxon>Cytophagia</taxon>
        <taxon>Cytophagales</taxon>
        <taxon>Spirosomataceae</taxon>
        <taxon>Dyadobacter</taxon>
    </lineage>
</organism>
<feature type="domain" description="Carbohydrate kinase FGGY N-terminal" evidence="4">
    <location>
        <begin position="4"/>
        <end position="243"/>
    </location>
</feature>
<keyword evidence="7" id="KW-1185">Reference proteome</keyword>
<evidence type="ECO:0000256" key="1">
    <source>
        <dbReference type="ARBA" id="ARBA00009156"/>
    </source>
</evidence>
<dbReference type="RefSeq" id="WP_309989882.1">
    <property type="nucleotide sequence ID" value="NZ_JAVDTI010000006.1"/>
</dbReference>
<dbReference type="PANTHER" id="PTHR43095">
    <property type="entry name" value="SUGAR KINASE"/>
    <property type="match status" value="1"/>
</dbReference>
<keyword evidence="2" id="KW-0808">Transferase</keyword>
<comment type="caution">
    <text evidence="6">The sequence shown here is derived from an EMBL/GenBank/DDBJ whole genome shotgun (WGS) entry which is preliminary data.</text>
</comment>
<dbReference type="Gene3D" id="3.30.420.40">
    <property type="match status" value="2"/>
</dbReference>
<dbReference type="InterPro" id="IPR018485">
    <property type="entry name" value="FGGY_C"/>
</dbReference>
<sequence>MHSYFLGIDVGTQGVRVILLDETGQTAGSSEKVFPLTSHSREEQSPALWWESVWACLQNLLASVREIIDLKDIRAVSVTSTSGTVIPLDAKKEPLHNALMYSDTRPAAEGKYCREIAERLHPEGYTGFNASSGLSKMVWYSNQFTEKAAQIHTWIHATDFIIGKLCGDYSVTDYTNALKSGFDVGAGEWPAYLTEHLPLRKEWLQKVVPSGTQIGRLLPELSGQLGLEQIQVIAGMTDGCASQVASGAVRPGDWNTTIGTTLVVKGVTAREVRDPEGRLYSHRHPEGYWMPGGAGNIGADWVSAGFADDLPALTNAAANLIPTGLIAYPLLQQGERFPFIAPQARGFAPENASREATFAANMESVAFVERYAYEMIEGLSGEEVHAVYTAGGGSNSDVWLTIRANVLNRPVHKCGNVTGAAGAAIVAAAGSYFGTLTQAAQAMTRIEKTIHPQPALVAAYAQQYRNFVQTLTEKGFIAGPVPVTH</sequence>
<dbReference type="EMBL" id="JAVDTI010000006">
    <property type="protein sequence ID" value="MDR6808316.1"/>
    <property type="molecule type" value="Genomic_DNA"/>
</dbReference>
<dbReference type="CDD" id="cd07783">
    <property type="entry name" value="ASKHA_NBD_FGGY_SePSK_AtXK1-like"/>
    <property type="match status" value="1"/>
</dbReference>
<keyword evidence="3 6" id="KW-0418">Kinase</keyword>
<evidence type="ECO:0000313" key="7">
    <source>
        <dbReference type="Proteomes" id="UP001264980"/>
    </source>
</evidence>
<dbReference type="InterPro" id="IPR050406">
    <property type="entry name" value="FGGY_Carb_Kinase"/>
</dbReference>
<feature type="domain" description="Carbohydrate kinase FGGY C-terminal" evidence="5">
    <location>
        <begin position="256"/>
        <end position="429"/>
    </location>
</feature>
<dbReference type="Pfam" id="PF00370">
    <property type="entry name" value="FGGY_N"/>
    <property type="match status" value="1"/>
</dbReference>
<evidence type="ECO:0000256" key="3">
    <source>
        <dbReference type="ARBA" id="ARBA00022777"/>
    </source>
</evidence>
<evidence type="ECO:0000259" key="4">
    <source>
        <dbReference type="Pfam" id="PF00370"/>
    </source>
</evidence>
<dbReference type="Pfam" id="PF02782">
    <property type="entry name" value="FGGY_C"/>
    <property type="match status" value="1"/>
</dbReference>
<dbReference type="InterPro" id="IPR000577">
    <property type="entry name" value="Carb_kinase_FGGY"/>
</dbReference>
<dbReference type="Proteomes" id="UP001264980">
    <property type="component" value="Unassembled WGS sequence"/>
</dbReference>
<dbReference type="InterPro" id="IPR043129">
    <property type="entry name" value="ATPase_NBD"/>
</dbReference>
<dbReference type="InterPro" id="IPR018484">
    <property type="entry name" value="FGGY_N"/>
</dbReference>
<proteinExistence type="inferred from homology"/>
<accession>A0ABU1R4H0</accession>